<dbReference type="Pfam" id="PF00126">
    <property type="entry name" value="HTH_1"/>
    <property type="match status" value="1"/>
</dbReference>
<dbReference type="GO" id="GO:0003700">
    <property type="term" value="F:DNA-binding transcription factor activity"/>
    <property type="evidence" value="ECO:0007669"/>
    <property type="project" value="InterPro"/>
</dbReference>
<feature type="domain" description="HTH lysR-type" evidence="5">
    <location>
        <begin position="5"/>
        <end position="62"/>
    </location>
</feature>
<dbReference type="OrthoDB" id="8437302at2"/>
<accession>A0A2U1TSE9</accession>
<dbReference type="Gene3D" id="1.10.10.10">
    <property type="entry name" value="Winged helix-like DNA-binding domain superfamily/Winged helix DNA-binding domain"/>
    <property type="match status" value="1"/>
</dbReference>
<evidence type="ECO:0000256" key="1">
    <source>
        <dbReference type="ARBA" id="ARBA00009437"/>
    </source>
</evidence>
<gene>
    <name evidence="6" type="ORF">B4923_10610</name>
</gene>
<keyword evidence="3" id="KW-0238">DNA-binding</keyword>
<comment type="caution">
    <text evidence="6">The sequence shown here is derived from an EMBL/GenBank/DDBJ whole genome shotgun (WGS) entry which is preliminary data.</text>
</comment>
<sequence length="310" mass="34455">MKYLPKLQQLRIFHEIIRCGSIRAAARALNQSQPALTRALRELEQTLGATLLIRSNNGITLTESGRAFAIRMRLILEELERAADEIEQINQHSQGGVAFGISSLLAVTILSSVLNDFKKDLPQASVVIKEAQLSTLLSALREGQLDFAVGTIAPTVPVAEFVIEPLFVAPFGVAARIGHPLAHSRSLAQLKKGRWFMPETDMGYYQQIEKQILFGVSDVSQAPVRSDSSICGLQLVLREDYLTVLSLARLALDDFNQRLGVIPIEDALPDAVYSLVYSRSRPLTCTAQKMLDLVCRHVRCYNWRPVPHHC</sequence>
<dbReference type="SUPFAM" id="SSF46785">
    <property type="entry name" value="Winged helix' DNA-binding domain"/>
    <property type="match status" value="1"/>
</dbReference>
<dbReference type="PRINTS" id="PR00039">
    <property type="entry name" value="HTHLYSR"/>
</dbReference>
<evidence type="ECO:0000256" key="2">
    <source>
        <dbReference type="ARBA" id="ARBA00023015"/>
    </source>
</evidence>
<evidence type="ECO:0000313" key="6">
    <source>
        <dbReference type="EMBL" id="PWC12292.1"/>
    </source>
</evidence>
<keyword evidence="4" id="KW-0804">Transcription</keyword>
<keyword evidence="7" id="KW-1185">Reference proteome</keyword>
<dbReference type="InterPro" id="IPR036388">
    <property type="entry name" value="WH-like_DNA-bd_sf"/>
</dbReference>
<dbReference type="InterPro" id="IPR005119">
    <property type="entry name" value="LysR_subst-bd"/>
</dbReference>
<dbReference type="Gene3D" id="3.40.190.10">
    <property type="entry name" value="Periplasmic binding protein-like II"/>
    <property type="match status" value="2"/>
</dbReference>
<dbReference type="RefSeq" id="WP_109054336.1">
    <property type="nucleotide sequence ID" value="NZ_QDKJ01000007.1"/>
</dbReference>
<organism evidence="6 7">
    <name type="scientific">Brenneria roseae subsp. americana</name>
    <dbReference type="NCBI Taxonomy" id="1508507"/>
    <lineage>
        <taxon>Bacteria</taxon>
        <taxon>Pseudomonadati</taxon>
        <taxon>Pseudomonadota</taxon>
        <taxon>Gammaproteobacteria</taxon>
        <taxon>Enterobacterales</taxon>
        <taxon>Pectobacteriaceae</taxon>
        <taxon>Brenneria</taxon>
    </lineage>
</organism>
<dbReference type="Proteomes" id="UP000245138">
    <property type="component" value="Unassembled WGS sequence"/>
</dbReference>
<dbReference type="InterPro" id="IPR036390">
    <property type="entry name" value="WH_DNA-bd_sf"/>
</dbReference>
<evidence type="ECO:0000256" key="4">
    <source>
        <dbReference type="ARBA" id="ARBA00023163"/>
    </source>
</evidence>
<keyword evidence="2" id="KW-0805">Transcription regulation</keyword>
<dbReference type="AlphaFoldDB" id="A0A2U1TSE9"/>
<dbReference type="Pfam" id="PF03466">
    <property type="entry name" value="LysR_substrate"/>
    <property type="match status" value="1"/>
</dbReference>
<dbReference type="PROSITE" id="PS50931">
    <property type="entry name" value="HTH_LYSR"/>
    <property type="match status" value="1"/>
</dbReference>
<comment type="similarity">
    <text evidence="1">Belongs to the LysR transcriptional regulatory family.</text>
</comment>
<evidence type="ECO:0000256" key="3">
    <source>
        <dbReference type="ARBA" id="ARBA00023125"/>
    </source>
</evidence>
<evidence type="ECO:0000259" key="5">
    <source>
        <dbReference type="PROSITE" id="PS50931"/>
    </source>
</evidence>
<dbReference type="PANTHER" id="PTHR30419:SF7">
    <property type="entry name" value="HTH-TYPE TRANSCRIPTIONAL REGULATOR TDCA"/>
    <property type="match status" value="1"/>
</dbReference>
<dbReference type="PANTHER" id="PTHR30419">
    <property type="entry name" value="HTH-TYPE TRANSCRIPTIONAL REGULATOR YBHD"/>
    <property type="match status" value="1"/>
</dbReference>
<dbReference type="FunFam" id="1.10.10.10:FF:000001">
    <property type="entry name" value="LysR family transcriptional regulator"/>
    <property type="match status" value="1"/>
</dbReference>
<protein>
    <submittedName>
        <fullName evidence="6">Transcriptional regulator</fullName>
    </submittedName>
</protein>
<evidence type="ECO:0000313" key="7">
    <source>
        <dbReference type="Proteomes" id="UP000245138"/>
    </source>
</evidence>
<dbReference type="EMBL" id="QDKJ01000007">
    <property type="protein sequence ID" value="PWC12292.1"/>
    <property type="molecule type" value="Genomic_DNA"/>
</dbReference>
<dbReference type="GO" id="GO:0005829">
    <property type="term" value="C:cytosol"/>
    <property type="evidence" value="ECO:0007669"/>
    <property type="project" value="TreeGrafter"/>
</dbReference>
<reference evidence="6 7" key="1">
    <citation type="submission" date="2018-04" db="EMBL/GenBank/DDBJ databases">
        <title>Brenneria corticis sp.nov.</title>
        <authorList>
            <person name="Li Y."/>
        </authorList>
    </citation>
    <scope>NUCLEOTIDE SEQUENCE [LARGE SCALE GENOMIC DNA]</scope>
    <source>
        <strain evidence="6 7">LMG 27715</strain>
    </source>
</reference>
<dbReference type="InterPro" id="IPR000847">
    <property type="entry name" value="LysR_HTH_N"/>
</dbReference>
<proteinExistence type="inferred from homology"/>
<dbReference type="SUPFAM" id="SSF53850">
    <property type="entry name" value="Periplasmic binding protein-like II"/>
    <property type="match status" value="1"/>
</dbReference>
<name>A0A2U1TSE9_9GAMM</name>
<dbReference type="GO" id="GO:0003677">
    <property type="term" value="F:DNA binding"/>
    <property type="evidence" value="ECO:0007669"/>
    <property type="project" value="UniProtKB-KW"/>
</dbReference>
<dbReference type="InterPro" id="IPR050950">
    <property type="entry name" value="HTH-type_LysR_regulators"/>
</dbReference>